<name>A0A1G9AHA8_9BACT</name>
<dbReference type="Proteomes" id="UP000198510">
    <property type="component" value="Unassembled WGS sequence"/>
</dbReference>
<dbReference type="Pfam" id="PF01520">
    <property type="entry name" value="Amidase_3"/>
    <property type="match status" value="1"/>
</dbReference>
<keyword evidence="6" id="KW-1185">Reference proteome</keyword>
<evidence type="ECO:0000256" key="3">
    <source>
        <dbReference type="ARBA" id="ARBA00022801"/>
    </source>
</evidence>
<sequence>MKQLFAVTMAIALVIGTGAFSSLNSKRFKVKTVVIDAGHGGHDPGNLGTGRYKTREKDIALKIALELGRIIQENMPDVKVIYTRKDDRFIELSDRPAIANKNDADLFISVHCNSGPKAAYGTESFVMGNSNVPGNLEVAKRENSVILQESDYLEKYDGFDPNSPLAHIFFANMQSAYLENSLLFADHVETQFKDRVGRHSRGVKQASLWVLWKSAMPAVLVEVGFLTNPTEEKYLNDNLGQVYIASGIYRAFRDYKKDIESIE</sequence>
<dbReference type="STRING" id="1075417.SAMN05421823_102302"/>
<dbReference type="EMBL" id="FNFO01000002">
    <property type="protein sequence ID" value="SDK26746.1"/>
    <property type="molecule type" value="Genomic_DNA"/>
</dbReference>
<accession>A0A1G9AHA8</accession>
<dbReference type="PANTHER" id="PTHR30404">
    <property type="entry name" value="N-ACETYLMURAMOYL-L-ALANINE AMIDASE"/>
    <property type="match status" value="1"/>
</dbReference>
<reference evidence="5 6" key="1">
    <citation type="submission" date="2016-10" db="EMBL/GenBank/DDBJ databases">
        <authorList>
            <person name="de Groot N.N."/>
        </authorList>
    </citation>
    <scope>NUCLEOTIDE SEQUENCE [LARGE SCALE GENOMIC DNA]</scope>
    <source>
        <strain evidence="5 6">DSM 25186</strain>
    </source>
</reference>
<evidence type="ECO:0000313" key="6">
    <source>
        <dbReference type="Proteomes" id="UP000198510"/>
    </source>
</evidence>
<dbReference type="Gene3D" id="3.40.630.40">
    <property type="entry name" value="Zn-dependent exopeptidases"/>
    <property type="match status" value="1"/>
</dbReference>
<evidence type="ECO:0000313" key="5">
    <source>
        <dbReference type="EMBL" id="SDK26746.1"/>
    </source>
</evidence>
<organism evidence="5 6">
    <name type="scientific">Catalinimonas alkaloidigena</name>
    <dbReference type="NCBI Taxonomy" id="1075417"/>
    <lineage>
        <taxon>Bacteria</taxon>
        <taxon>Pseudomonadati</taxon>
        <taxon>Bacteroidota</taxon>
        <taxon>Cytophagia</taxon>
        <taxon>Cytophagales</taxon>
        <taxon>Catalimonadaceae</taxon>
        <taxon>Catalinimonas</taxon>
    </lineage>
</organism>
<dbReference type="FunFam" id="3.40.630.40:FF:000005">
    <property type="entry name" value="N-acetylmuramoyl-L-alanine amidase (AmiA)"/>
    <property type="match status" value="1"/>
</dbReference>
<dbReference type="GO" id="GO:0009253">
    <property type="term" value="P:peptidoglycan catabolic process"/>
    <property type="evidence" value="ECO:0007669"/>
    <property type="project" value="InterPro"/>
</dbReference>
<comment type="catalytic activity">
    <reaction evidence="1">
        <text>Hydrolyzes the link between N-acetylmuramoyl residues and L-amino acid residues in certain cell-wall glycopeptides.</text>
        <dbReference type="EC" id="3.5.1.28"/>
    </reaction>
</comment>
<feature type="domain" description="MurNAc-LAA" evidence="4">
    <location>
        <begin position="96"/>
        <end position="253"/>
    </location>
</feature>
<protein>
    <recommendedName>
        <fullName evidence="2">N-acetylmuramoyl-L-alanine amidase</fullName>
        <ecNumber evidence="2">3.5.1.28</ecNumber>
    </recommendedName>
</protein>
<evidence type="ECO:0000259" key="4">
    <source>
        <dbReference type="SMART" id="SM00646"/>
    </source>
</evidence>
<dbReference type="GO" id="GO:0030288">
    <property type="term" value="C:outer membrane-bounded periplasmic space"/>
    <property type="evidence" value="ECO:0007669"/>
    <property type="project" value="TreeGrafter"/>
</dbReference>
<dbReference type="SUPFAM" id="SSF53187">
    <property type="entry name" value="Zn-dependent exopeptidases"/>
    <property type="match status" value="1"/>
</dbReference>
<evidence type="ECO:0000256" key="1">
    <source>
        <dbReference type="ARBA" id="ARBA00001561"/>
    </source>
</evidence>
<dbReference type="InterPro" id="IPR002508">
    <property type="entry name" value="MurNAc-LAA_cat"/>
</dbReference>
<dbReference type="OrthoDB" id="9806267at2"/>
<dbReference type="SMART" id="SM00646">
    <property type="entry name" value="Ami_3"/>
    <property type="match status" value="1"/>
</dbReference>
<evidence type="ECO:0000256" key="2">
    <source>
        <dbReference type="ARBA" id="ARBA00011901"/>
    </source>
</evidence>
<dbReference type="PANTHER" id="PTHR30404:SF0">
    <property type="entry name" value="N-ACETYLMURAMOYL-L-ALANINE AMIDASE AMIC"/>
    <property type="match status" value="1"/>
</dbReference>
<dbReference type="EC" id="3.5.1.28" evidence="2"/>
<dbReference type="InterPro" id="IPR050695">
    <property type="entry name" value="N-acetylmuramoyl_amidase_3"/>
</dbReference>
<gene>
    <name evidence="5" type="ORF">SAMN05421823_102302</name>
</gene>
<keyword evidence="3" id="KW-0378">Hydrolase</keyword>
<dbReference type="CDD" id="cd02696">
    <property type="entry name" value="MurNAc-LAA"/>
    <property type="match status" value="1"/>
</dbReference>
<proteinExistence type="predicted"/>
<dbReference type="GO" id="GO:0008745">
    <property type="term" value="F:N-acetylmuramoyl-L-alanine amidase activity"/>
    <property type="evidence" value="ECO:0007669"/>
    <property type="project" value="UniProtKB-EC"/>
</dbReference>
<dbReference type="AlphaFoldDB" id="A0A1G9AHA8"/>